<dbReference type="STRING" id="1505725.GA0061074_1229"/>
<dbReference type="RefSeq" id="WP_092464023.1">
    <property type="nucleotide sequence ID" value="NZ_BJEE01000011.1"/>
</dbReference>
<dbReference type="Proteomes" id="UP000199268">
    <property type="component" value="Unassembled WGS sequence"/>
</dbReference>
<organism evidence="2 3">
    <name type="scientific">Weissella bombi</name>
    <dbReference type="NCBI Taxonomy" id="1505725"/>
    <lineage>
        <taxon>Bacteria</taxon>
        <taxon>Bacillati</taxon>
        <taxon>Bacillota</taxon>
        <taxon>Bacilli</taxon>
        <taxon>Lactobacillales</taxon>
        <taxon>Lactobacillaceae</taxon>
        <taxon>Weissella</taxon>
    </lineage>
</organism>
<dbReference type="SMART" id="SM00530">
    <property type="entry name" value="HTH_XRE"/>
    <property type="match status" value="1"/>
</dbReference>
<sequence>MTIFERTKEAAKTRGMSLQETATAAGIGINSIYGWKNKKPSIDRIKAVADVLGVSIDYLLGNTDEMHPTKKDGVLDLREVSDDERYELVSAGGRPITDEDWAIIKAVLAKYPRKED</sequence>
<dbReference type="SUPFAM" id="SSF47413">
    <property type="entry name" value="lambda repressor-like DNA-binding domains"/>
    <property type="match status" value="1"/>
</dbReference>
<evidence type="ECO:0000259" key="1">
    <source>
        <dbReference type="PROSITE" id="PS50943"/>
    </source>
</evidence>
<dbReference type="GO" id="GO:0003677">
    <property type="term" value="F:DNA binding"/>
    <property type="evidence" value="ECO:0007669"/>
    <property type="project" value="InterPro"/>
</dbReference>
<protein>
    <submittedName>
        <fullName evidence="2">Transcriptional regulator, contains XRE-family HTH domain</fullName>
    </submittedName>
</protein>
<feature type="domain" description="HTH cro/C1-type" evidence="1">
    <location>
        <begin position="8"/>
        <end position="59"/>
    </location>
</feature>
<dbReference type="Pfam" id="PF01381">
    <property type="entry name" value="HTH_3"/>
    <property type="match status" value="1"/>
</dbReference>
<name>A0A1C4C4R9_9LACO</name>
<dbReference type="EMBL" id="FMAO01000022">
    <property type="protein sequence ID" value="SCC14090.1"/>
    <property type="molecule type" value="Genomic_DNA"/>
</dbReference>
<dbReference type="AlphaFoldDB" id="A0A1C4C4R9"/>
<proteinExistence type="predicted"/>
<dbReference type="CDD" id="cd00093">
    <property type="entry name" value="HTH_XRE"/>
    <property type="match status" value="1"/>
</dbReference>
<gene>
    <name evidence="2" type="ORF">GA0061074_1229</name>
</gene>
<dbReference type="OrthoDB" id="9805856at2"/>
<dbReference type="Gene3D" id="1.10.260.40">
    <property type="entry name" value="lambda repressor-like DNA-binding domains"/>
    <property type="match status" value="1"/>
</dbReference>
<evidence type="ECO:0000313" key="2">
    <source>
        <dbReference type="EMBL" id="SCC14090.1"/>
    </source>
</evidence>
<dbReference type="PROSITE" id="PS50943">
    <property type="entry name" value="HTH_CROC1"/>
    <property type="match status" value="1"/>
</dbReference>
<dbReference type="InterPro" id="IPR010982">
    <property type="entry name" value="Lambda_DNA-bd_dom_sf"/>
</dbReference>
<reference evidence="3" key="1">
    <citation type="submission" date="2016-08" db="EMBL/GenBank/DDBJ databases">
        <authorList>
            <person name="Varghese N."/>
            <person name="Submissions Spin"/>
        </authorList>
    </citation>
    <scope>NUCLEOTIDE SEQUENCE [LARGE SCALE GENOMIC DNA]</scope>
    <source>
        <strain evidence="3">R-53094</strain>
    </source>
</reference>
<keyword evidence="3" id="KW-1185">Reference proteome</keyword>
<dbReference type="InterPro" id="IPR001387">
    <property type="entry name" value="Cro/C1-type_HTH"/>
</dbReference>
<accession>A0A1C4C4R9</accession>
<evidence type="ECO:0000313" key="3">
    <source>
        <dbReference type="Proteomes" id="UP000199268"/>
    </source>
</evidence>